<sequence length="239" mass="26388">MSSTTTTQQVVKLEKQAEQEITELAREDGKSFPLRQYEMKAKLSFCSYSADTTDSNLRYMAYANRLRTAVRAASRYTAYTSDIGEAFRPVVAPWVVTGAYGVSWLYLLGDVSYETYKAKVRGPSALDSATGLSENSRLGMVFVKRSIFQGVASMALPAFTIHTAVRQATKAFRNASSPRVKAWGPTVTGLAIVPFLPYLFDHPVETAVDYFFDKVEHKLIESHGGAAAVQAVSDEKRDL</sequence>
<comment type="caution">
    <text evidence="1">The sequence shown here is derived from an EMBL/GenBank/DDBJ whole genome shotgun (WGS) entry which is preliminary data.</text>
</comment>
<evidence type="ECO:0000313" key="1">
    <source>
        <dbReference type="EMBL" id="KAJ9124940.1"/>
    </source>
</evidence>
<dbReference type="Proteomes" id="UP001234202">
    <property type="component" value="Unassembled WGS sequence"/>
</dbReference>
<name>A0ACC2XMU7_9TREE</name>
<protein>
    <submittedName>
        <fullName evidence="1">Uncharacterized protein</fullName>
    </submittedName>
</protein>
<evidence type="ECO:0000313" key="2">
    <source>
        <dbReference type="Proteomes" id="UP001234202"/>
    </source>
</evidence>
<accession>A0ACC2XMU7</accession>
<organism evidence="1 2">
    <name type="scientific">Naganishia onofrii</name>
    <dbReference type="NCBI Taxonomy" id="1851511"/>
    <lineage>
        <taxon>Eukaryota</taxon>
        <taxon>Fungi</taxon>
        <taxon>Dikarya</taxon>
        <taxon>Basidiomycota</taxon>
        <taxon>Agaricomycotina</taxon>
        <taxon>Tremellomycetes</taxon>
        <taxon>Filobasidiales</taxon>
        <taxon>Filobasidiaceae</taxon>
        <taxon>Naganishia</taxon>
    </lineage>
</organism>
<keyword evidence="2" id="KW-1185">Reference proteome</keyword>
<dbReference type="EMBL" id="JASBWV010000008">
    <property type="protein sequence ID" value="KAJ9124940.1"/>
    <property type="molecule type" value="Genomic_DNA"/>
</dbReference>
<reference evidence="1" key="1">
    <citation type="submission" date="2023-04" db="EMBL/GenBank/DDBJ databases">
        <title>Draft Genome sequencing of Naganishia species isolated from polar environments using Oxford Nanopore Technology.</title>
        <authorList>
            <person name="Leo P."/>
            <person name="Venkateswaran K."/>
        </authorList>
    </citation>
    <scope>NUCLEOTIDE SEQUENCE</scope>
    <source>
        <strain evidence="1">DBVPG 5303</strain>
    </source>
</reference>
<gene>
    <name evidence="1" type="ORF">QFC24_002872</name>
</gene>
<proteinExistence type="predicted"/>